<dbReference type="InterPro" id="IPR051836">
    <property type="entry name" value="Kremen_rcpt"/>
</dbReference>
<evidence type="ECO:0000256" key="1">
    <source>
        <dbReference type="ARBA" id="ARBA00004167"/>
    </source>
</evidence>
<dbReference type="VEuPathDB" id="FungiDB:MYCTH_2295925"/>
<dbReference type="EMBL" id="CP003002">
    <property type="protein sequence ID" value="AEO53960.1"/>
    <property type="molecule type" value="Genomic_DNA"/>
</dbReference>
<keyword evidence="6" id="KW-0325">Glycoprotein</keyword>
<dbReference type="PANTHER" id="PTHR24269:SF16">
    <property type="entry name" value="PROTEIN SLG1"/>
    <property type="match status" value="1"/>
</dbReference>
<evidence type="ECO:0000259" key="9">
    <source>
        <dbReference type="PROSITE" id="PS51212"/>
    </source>
</evidence>
<dbReference type="PROSITE" id="PS51212">
    <property type="entry name" value="WSC"/>
    <property type="match status" value="1"/>
</dbReference>
<evidence type="ECO:0000256" key="4">
    <source>
        <dbReference type="ARBA" id="ARBA00022989"/>
    </source>
</evidence>
<proteinExistence type="predicted"/>
<organism evidence="10 11">
    <name type="scientific">Thermothelomyces thermophilus (strain ATCC 42464 / BCRC 31852 / DSM 1799)</name>
    <name type="common">Sporotrichum thermophile</name>
    <dbReference type="NCBI Taxonomy" id="573729"/>
    <lineage>
        <taxon>Eukaryota</taxon>
        <taxon>Fungi</taxon>
        <taxon>Dikarya</taxon>
        <taxon>Ascomycota</taxon>
        <taxon>Pezizomycotina</taxon>
        <taxon>Sordariomycetes</taxon>
        <taxon>Sordariomycetidae</taxon>
        <taxon>Sordariales</taxon>
        <taxon>Chaetomiaceae</taxon>
        <taxon>Thermothelomyces</taxon>
    </lineage>
</organism>
<dbReference type="Pfam" id="PF01822">
    <property type="entry name" value="WSC"/>
    <property type="match status" value="1"/>
</dbReference>
<evidence type="ECO:0000256" key="2">
    <source>
        <dbReference type="ARBA" id="ARBA00022692"/>
    </source>
</evidence>
<dbReference type="HOGENOM" id="CLU_116866_0_0_1"/>
<evidence type="ECO:0000256" key="6">
    <source>
        <dbReference type="ARBA" id="ARBA00023180"/>
    </source>
</evidence>
<protein>
    <recommendedName>
        <fullName evidence="9">WSC domain-containing protein</fullName>
    </recommendedName>
</protein>
<keyword evidence="11" id="KW-1185">Reference proteome</keyword>
<feature type="signal peptide" evidence="8">
    <location>
        <begin position="1"/>
        <end position="37"/>
    </location>
</feature>
<dbReference type="GeneID" id="11508507"/>
<dbReference type="InterPro" id="IPR002889">
    <property type="entry name" value="WSC_carb-bd"/>
</dbReference>
<evidence type="ECO:0000256" key="8">
    <source>
        <dbReference type="SAM" id="SignalP"/>
    </source>
</evidence>
<comment type="subcellular location">
    <subcellularLocation>
        <location evidence="1">Membrane</location>
        <topology evidence="1">Single-pass membrane protein</topology>
    </subcellularLocation>
</comment>
<name>G2PZT7_THET4</name>
<reference evidence="10 11" key="1">
    <citation type="journal article" date="2011" name="Nat. Biotechnol.">
        <title>Comparative genomic analysis of the thermophilic biomass-degrading fungi Myceliophthora thermophila and Thielavia terrestris.</title>
        <authorList>
            <person name="Berka R.M."/>
            <person name="Grigoriev I.V."/>
            <person name="Otillar R."/>
            <person name="Salamov A."/>
            <person name="Grimwood J."/>
            <person name="Reid I."/>
            <person name="Ishmael N."/>
            <person name="John T."/>
            <person name="Darmond C."/>
            <person name="Moisan M.-C."/>
            <person name="Henrissat B."/>
            <person name="Coutinho P.M."/>
            <person name="Lombard V."/>
            <person name="Natvig D.O."/>
            <person name="Lindquist E."/>
            <person name="Schmutz J."/>
            <person name="Lucas S."/>
            <person name="Harris P."/>
            <person name="Powlowski J."/>
            <person name="Bellemare A."/>
            <person name="Taylor D."/>
            <person name="Butler G."/>
            <person name="de Vries R.P."/>
            <person name="Allijn I.E."/>
            <person name="van den Brink J."/>
            <person name="Ushinsky S."/>
            <person name="Storms R."/>
            <person name="Powell A.J."/>
            <person name="Paulsen I.T."/>
            <person name="Elbourne L.D.H."/>
            <person name="Baker S.E."/>
            <person name="Magnuson J."/>
            <person name="LaBoissiere S."/>
            <person name="Clutterbuck A.J."/>
            <person name="Martinez D."/>
            <person name="Wogulis M."/>
            <person name="de Leon A.L."/>
            <person name="Rey M.W."/>
            <person name="Tsang A."/>
        </authorList>
    </citation>
    <scope>NUCLEOTIDE SEQUENCE [LARGE SCALE GENOMIC DNA]</scope>
    <source>
        <strain evidence="11">ATCC 42464 / BCRC 31852 / DSM 1799</strain>
    </source>
</reference>
<evidence type="ECO:0000256" key="3">
    <source>
        <dbReference type="ARBA" id="ARBA00022729"/>
    </source>
</evidence>
<keyword evidence="2 7" id="KW-0812">Transmembrane</keyword>
<evidence type="ECO:0000256" key="7">
    <source>
        <dbReference type="SAM" id="Phobius"/>
    </source>
</evidence>
<evidence type="ECO:0000256" key="5">
    <source>
        <dbReference type="ARBA" id="ARBA00023136"/>
    </source>
</evidence>
<accession>G2PZT7</accession>
<dbReference type="eggNOG" id="KOG4157">
    <property type="taxonomic scope" value="Eukaryota"/>
</dbReference>
<dbReference type="SMART" id="SM00321">
    <property type="entry name" value="WSC"/>
    <property type="match status" value="1"/>
</dbReference>
<evidence type="ECO:0000313" key="10">
    <source>
        <dbReference type="EMBL" id="AEO53960.1"/>
    </source>
</evidence>
<dbReference type="OrthoDB" id="5985073at2759"/>
<gene>
    <name evidence="10" type="ORF">MYCTH_2295925</name>
</gene>
<evidence type="ECO:0000313" key="11">
    <source>
        <dbReference type="Proteomes" id="UP000007322"/>
    </source>
</evidence>
<dbReference type="RefSeq" id="XP_003659205.1">
    <property type="nucleotide sequence ID" value="XM_003659157.1"/>
</dbReference>
<sequence>MRPLVSHVSLLPLSLSFLLPNPPVLLFLFPFPVPALAAAQQTERAITITAAIKRDNAAPSIFRPPSSSGYVYYGCYNETTELPDTAGVRALHDGTNLVQPDSMTVEMCLDFCMTGAGDADGGQTGRFQFAGLEYAWECWCGQMLSSMSAKLPDAACNLPCDGNTTQACGGSLKLTVYMAGAAIARIAWSAGLAVMGATLFALL</sequence>
<dbReference type="AlphaFoldDB" id="G2PZT7"/>
<dbReference type="GO" id="GO:0005886">
    <property type="term" value="C:plasma membrane"/>
    <property type="evidence" value="ECO:0007669"/>
    <property type="project" value="TreeGrafter"/>
</dbReference>
<keyword evidence="4 7" id="KW-1133">Transmembrane helix</keyword>
<dbReference type="PANTHER" id="PTHR24269">
    <property type="entry name" value="KREMEN PROTEIN"/>
    <property type="match status" value="1"/>
</dbReference>
<feature type="domain" description="WSC" evidence="9">
    <location>
        <begin position="69"/>
        <end position="180"/>
    </location>
</feature>
<dbReference type="KEGG" id="mtm:MYCTH_2295925"/>
<dbReference type="InParanoid" id="G2PZT7"/>
<keyword evidence="5 7" id="KW-0472">Membrane</keyword>
<dbReference type="OMA" id="RECWCAQ"/>
<dbReference type="Proteomes" id="UP000007322">
    <property type="component" value="Chromosome 1"/>
</dbReference>
<keyword evidence="3 8" id="KW-0732">Signal</keyword>
<feature type="transmembrane region" description="Helical" evidence="7">
    <location>
        <begin position="176"/>
        <end position="202"/>
    </location>
</feature>
<feature type="chain" id="PRO_5003435934" description="WSC domain-containing protein" evidence="8">
    <location>
        <begin position="38"/>
        <end position="203"/>
    </location>
</feature>